<gene>
    <name evidence="1" type="ORF">PSON_ATCC_30995.1.T0440250</name>
</gene>
<evidence type="ECO:0000313" key="1">
    <source>
        <dbReference type="EMBL" id="CAD8083150.1"/>
    </source>
</evidence>
<accession>A0A8S1MSI5</accession>
<dbReference type="EMBL" id="CAJJDN010000044">
    <property type="protein sequence ID" value="CAD8083150.1"/>
    <property type="molecule type" value="Genomic_DNA"/>
</dbReference>
<evidence type="ECO:0000313" key="2">
    <source>
        <dbReference type="Proteomes" id="UP000692954"/>
    </source>
</evidence>
<keyword evidence="2" id="KW-1185">Reference proteome</keyword>
<proteinExistence type="predicted"/>
<dbReference type="Proteomes" id="UP000692954">
    <property type="component" value="Unassembled WGS sequence"/>
</dbReference>
<sequence length="97" mass="11154">MGCNSTKQNGAQLIQYENTQRISKQSTELIEIQQNIIKHLNQQQYQIRTSVTSLKSALQSQSLYNQKMRDQKTEMTLSTIVLQTEVGTESLKKKSVY</sequence>
<organism evidence="1 2">
    <name type="scientific">Paramecium sonneborni</name>
    <dbReference type="NCBI Taxonomy" id="65129"/>
    <lineage>
        <taxon>Eukaryota</taxon>
        <taxon>Sar</taxon>
        <taxon>Alveolata</taxon>
        <taxon>Ciliophora</taxon>
        <taxon>Intramacronucleata</taxon>
        <taxon>Oligohymenophorea</taxon>
        <taxon>Peniculida</taxon>
        <taxon>Parameciidae</taxon>
        <taxon>Paramecium</taxon>
    </lineage>
</organism>
<dbReference type="OrthoDB" id="310810at2759"/>
<reference evidence="1" key="1">
    <citation type="submission" date="2021-01" db="EMBL/GenBank/DDBJ databases">
        <authorList>
            <consortium name="Genoscope - CEA"/>
            <person name="William W."/>
        </authorList>
    </citation>
    <scope>NUCLEOTIDE SEQUENCE</scope>
</reference>
<comment type="caution">
    <text evidence="1">The sequence shown here is derived from an EMBL/GenBank/DDBJ whole genome shotgun (WGS) entry which is preliminary data.</text>
</comment>
<name>A0A8S1MSI5_9CILI</name>
<dbReference type="AlphaFoldDB" id="A0A8S1MSI5"/>
<protein>
    <submittedName>
        <fullName evidence="1">Uncharacterized protein</fullName>
    </submittedName>
</protein>